<gene>
    <name evidence="1" type="ORF">LCGC14_1296270</name>
</gene>
<sequence>METALAVALGTGSLKKEEQRRTMQALQKKTNAPRMRPAKATAAMLDSIGIEVVVKPSEAGHG</sequence>
<organism evidence="1">
    <name type="scientific">marine sediment metagenome</name>
    <dbReference type="NCBI Taxonomy" id="412755"/>
    <lineage>
        <taxon>unclassified sequences</taxon>
        <taxon>metagenomes</taxon>
        <taxon>ecological metagenomes</taxon>
    </lineage>
</organism>
<accession>A0A0F9LBK4</accession>
<proteinExistence type="predicted"/>
<dbReference type="EMBL" id="LAZR01007520">
    <property type="protein sequence ID" value="KKM84736.1"/>
    <property type="molecule type" value="Genomic_DNA"/>
</dbReference>
<evidence type="ECO:0000313" key="1">
    <source>
        <dbReference type="EMBL" id="KKM84736.1"/>
    </source>
</evidence>
<reference evidence="1" key="1">
    <citation type="journal article" date="2015" name="Nature">
        <title>Complex archaea that bridge the gap between prokaryotes and eukaryotes.</title>
        <authorList>
            <person name="Spang A."/>
            <person name="Saw J.H."/>
            <person name="Jorgensen S.L."/>
            <person name="Zaremba-Niedzwiedzka K."/>
            <person name="Martijn J."/>
            <person name="Lind A.E."/>
            <person name="van Eijk R."/>
            <person name="Schleper C."/>
            <person name="Guy L."/>
            <person name="Ettema T.J."/>
        </authorList>
    </citation>
    <scope>NUCLEOTIDE SEQUENCE</scope>
</reference>
<dbReference type="AlphaFoldDB" id="A0A0F9LBK4"/>
<name>A0A0F9LBK4_9ZZZZ</name>
<comment type="caution">
    <text evidence="1">The sequence shown here is derived from an EMBL/GenBank/DDBJ whole genome shotgun (WGS) entry which is preliminary data.</text>
</comment>
<protein>
    <submittedName>
        <fullName evidence="1">Uncharacterized protein</fullName>
    </submittedName>
</protein>